<sequence>MMVENAFLILLALMLGGALSLLTIPREKKRHEVARGGDVGLDQYADLVKLVMNGEVREALKRLRNYVEKETSAEKRRLLKQVETELRKYV</sequence>
<organism evidence="1">
    <name type="scientific">Caldiarchaeum subterraneum</name>
    <dbReference type="NCBI Taxonomy" id="311458"/>
    <lineage>
        <taxon>Archaea</taxon>
        <taxon>Nitrososphaerota</taxon>
        <taxon>Candidatus Caldarchaeales</taxon>
        <taxon>Candidatus Caldarchaeaceae</taxon>
        <taxon>Candidatus Caldarchaeum</taxon>
    </lineage>
</organism>
<proteinExistence type="predicted"/>
<reference evidence="1" key="1">
    <citation type="journal article" date="2020" name="mSystems">
        <title>Genome- and Community-Level Interaction Insights into Carbon Utilization and Element Cycling Functions of Hydrothermarchaeota in Hydrothermal Sediment.</title>
        <authorList>
            <person name="Zhou Z."/>
            <person name="Liu Y."/>
            <person name="Xu W."/>
            <person name="Pan J."/>
            <person name="Luo Z.H."/>
            <person name="Li M."/>
        </authorList>
    </citation>
    <scope>NUCLEOTIDE SEQUENCE [LARGE SCALE GENOMIC DNA]</scope>
    <source>
        <strain evidence="1">SpSt-613</strain>
    </source>
</reference>
<protein>
    <submittedName>
        <fullName evidence="1">Uncharacterized protein</fullName>
    </submittedName>
</protein>
<gene>
    <name evidence="1" type="ORF">ENT82_07915</name>
</gene>
<evidence type="ECO:0000313" key="1">
    <source>
        <dbReference type="EMBL" id="HGN91027.1"/>
    </source>
</evidence>
<dbReference type="AlphaFoldDB" id="A0A7C4I4F0"/>
<accession>A0A7C4I4F0</accession>
<comment type="caution">
    <text evidence="1">The sequence shown here is derived from an EMBL/GenBank/DDBJ whole genome shotgun (WGS) entry which is preliminary data.</text>
</comment>
<name>A0A7C4I4F0_CALS0</name>
<dbReference type="EMBL" id="DTAD01000084">
    <property type="protein sequence ID" value="HGN91027.1"/>
    <property type="molecule type" value="Genomic_DNA"/>
</dbReference>